<sequence>MKLFYGMRYPKSYTYSEWMRFKQFIPKEINGKKYYIDVQEMMCKKYDITITDWQPKHIRTINKINKATTKILDGLDKGIKMTNTFVKALDSPPKKKRRKRKT</sequence>
<name>A0AAT9J9T4_9VIRU</name>
<reference evidence="1" key="1">
    <citation type="journal article" date="2024" name="Environ. Microbiol. Rep.">
        <title>Hiding in plain sight: The discovery of complete genomes of 11 hypothetical spindle-shaped viruses that putatively infect mesophilic ammonia-oxidizing archaea.</title>
        <authorList>
            <person name="Ni Y."/>
            <person name="Xu T."/>
            <person name="Yan S."/>
            <person name="Chen L."/>
            <person name="Wang Y."/>
        </authorList>
    </citation>
    <scope>NUCLEOTIDE SEQUENCE</scope>
    <source>
        <strain evidence="1">NBD1</strain>
    </source>
</reference>
<accession>A0AAT9J9T4</accession>
<dbReference type="EMBL" id="BK067787">
    <property type="protein sequence ID" value="DBA51940.1"/>
    <property type="molecule type" value="Genomic_DNA"/>
</dbReference>
<proteinExistence type="predicted"/>
<evidence type="ECO:0000313" key="1">
    <source>
        <dbReference type="EMBL" id="DBA51940.1"/>
    </source>
</evidence>
<reference evidence="1" key="2">
    <citation type="submission" date="2024-03" db="EMBL/GenBank/DDBJ databases">
        <authorList>
            <person name="Ni Y."/>
            <person name="Xu T."/>
            <person name="Yan S."/>
            <person name="Chen L."/>
            <person name="Wang Y."/>
        </authorList>
    </citation>
    <scope>NUCLEOTIDE SEQUENCE</scope>
    <source>
        <strain evidence="1">NBD1</strain>
    </source>
</reference>
<protein>
    <submittedName>
        <fullName evidence="1">ORF24</fullName>
    </submittedName>
</protein>
<organism evidence="1">
    <name type="scientific">Nitrosopumilaceae spindle-shaped virus</name>
    <dbReference type="NCBI Taxonomy" id="3065433"/>
    <lineage>
        <taxon>Viruses</taxon>
    </lineage>
</organism>